<keyword evidence="2" id="KW-1185">Reference proteome</keyword>
<dbReference type="EMBL" id="JAVLVU010000001">
    <property type="protein sequence ID" value="MDT3403389.1"/>
    <property type="molecule type" value="Genomic_DNA"/>
</dbReference>
<evidence type="ECO:0000313" key="1">
    <source>
        <dbReference type="EMBL" id="MDT3403389.1"/>
    </source>
</evidence>
<organism evidence="1 2">
    <name type="scientific">Mucilaginibacter terrae</name>
    <dbReference type="NCBI Taxonomy" id="1955052"/>
    <lineage>
        <taxon>Bacteria</taxon>
        <taxon>Pseudomonadati</taxon>
        <taxon>Bacteroidota</taxon>
        <taxon>Sphingobacteriia</taxon>
        <taxon>Sphingobacteriales</taxon>
        <taxon>Sphingobacteriaceae</taxon>
        <taxon>Mucilaginibacter</taxon>
    </lineage>
</organism>
<sequence length="138" mass="15232">MEERSVKPGLLFLFCNFPQKAEGATSVNRSPFWVVIYSILGESYNLKCQLPHLLVNVRIQQNHPQSAMVSRQHDGDRPASFATIGQAACHHSSYAKNAPCGKPLSRLSINIWLGASADSSFNNTNTHINSSSIFWANS</sequence>
<comment type="caution">
    <text evidence="1">The sequence shown here is derived from an EMBL/GenBank/DDBJ whole genome shotgun (WGS) entry which is preliminary data.</text>
</comment>
<reference evidence="2" key="1">
    <citation type="submission" date="2023-07" db="EMBL/GenBank/DDBJ databases">
        <title>Functional and genomic diversity of the sorghum phyllosphere microbiome.</title>
        <authorList>
            <person name="Shade A."/>
        </authorList>
    </citation>
    <scope>NUCLEOTIDE SEQUENCE [LARGE SCALE GENOMIC DNA]</scope>
    <source>
        <strain evidence="2">SORGH_AS_0422</strain>
    </source>
</reference>
<proteinExistence type="predicted"/>
<protein>
    <submittedName>
        <fullName evidence="1">Uncharacterized protein</fullName>
    </submittedName>
</protein>
<dbReference type="Proteomes" id="UP001258315">
    <property type="component" value="Unassembled WGS sequence"/>
</dbReference>
<gene>
    <name evidence="1" type="ORF">QE417_002461</name>
</gene>
<evidence type="ECO:0000313" key="2">
    <source>
        <dbReference type="Proteomes" id="UP001258315"/>
    </source>
</evidence>
<name>A0ABU3GUE6_9SPHI</name>
<accession>A0ABU3GUE6</accession>